<proteinExistence type="predicted"/>
<dbReference type="Pfam" id="PF06985">
    <property type="entry name" value="HET"/>
    <property type="match status" value="1"/>
</dbReference>
<organism evidence="3 4">
    <name type="scientific">Sporothrix curviconia</name>
    <dbReference type="NCBI Taxonomy" id="1260050"/>
    <lineage>
        <taxon>Eukaryota</taxon>
        <taxon>Fungi</taxon>
        <taxon>Dikarya</taxon>
        <taxon>Ascomycota</taxon>
        <taxon>Pezizomycotina</taxon>
        <taxon>Sordariomycetes</taxon>
        <taxon>Sordariomycetidae</taxon>
        <taxon>Ophiostomatales</taxon>
        <taxon>Ophiostomataceae</taxon>
        <taxon>Sporothrix</taxon>
    </lineage>
</organism>
<accession>A0ABP0CHB8</accession>
<dbReference type="PANTHER" id="PTHR33112:SF16">
    <property type="entry name" value="HETEROKARYON INCOMPATIBILITY DOMAIN-CONTAINING PROTEIN"/>
    <property type="match status" value="1"/>
</dbReference>
<evidence type="ECO:0000259" key="2">
    <source>
        <dbReference type="Pfam" id="PF06985"/>
    </source>
</evidence>
<name>A0ABP0CHB8_9PEZI</name>
<sequence length="345" mass="38051">MFAAGRDLDSERPWADRRGPGPVGDGPLSQRVAVTLGAAASLSVPAREIQDDPICALNISKTLGWADECEKHHGQCNGSYPWFRSDGAAGPARLIDVGPPGHPSIKLVSTNGRRLKYAALSYCWGDRHSRLITEDKNVGWMTTAGAPLTRLSQTIQDAVEVVRSLGMAYLWVDALCIVQGQPDEADWKAESGKMGFIYANAYLTIATTSAASASQGFLRSSHRSGIPVNFMARKAGPCDGKIYFREHTQIGGSFYEDVVRSPLLKRAWVKQERVLSRRTVDFSSRQIYWTCRRNRYSEDGQEDGEGAANEAALLQSLGISGMSRNMREEMMHGLFFRSWGDLIEE</sequence>
<gene>
    <name evidence="3" type="ORF">SCUCBS95973_007830</name>
</gene>
<evidence type="ECO:0000313" key="3">
    <source>
        <dbReference type="EMBL" id="CAK7231198.1"/>
    </source>
</evidence>
<feature type="region of interest" description="Disordered" evidence="1">
    <location>
        <begin position="1"/>
        <end position="29"/>
    </location>
</feature>
<keyword evidence="4" id="KW-1185">Reference proteome</keyword>
<evidence type="ECO:0000256" key="1">
    <source>
        <dbReference type="SAM" id="MobiDB-lite"/>
    </source>
</evidence>
<dbReference type="EMBL" id="CAWUHB010000057">
    <property type="protein sequence ID" value="CAK7231198.1"/>
    <property type="molecule type" value="Genomic_DNA"/>
</dbReference>
<feature type="domain" description="Heterokaryon incompatibility" evidence="2">
    <location>
        <begin position="117"/>
        <end position="272"/>
    </location>
</feature>
<feature type="compositionally biased region" description="Basic and acidic residues" evidence="1">
    <location>
        <begin position="1"/>
        <end position="19"/>
    </location>
</feature>
<protein>
    <recommendedName>
        <fullName evidence="2">Heterokaryon incompatibility domain-containing protein</fullName>
    </recommendedName>
</protein>
<evidence type="ECO:0000313" key="4">
    <source>
        <dbReference type="Proteomes" id="UP001642405"/>
    </source>
</evidence>
<comment type="caution">
    <text evidence="3">The sequence shown here is derived from an EMBL/GenBank/DDBJ whole genome shotgun (WGS) entry which is preliminary data.</text>
</comment>
<reference evidence="3 4" key="1">
    <citation type="submission" date="2024-01" db="EMBL/GenBank/DDBJ databases">
        <authorList>
            <person name="Allen C."/>
            <person name="Tagirdzhanova G."/>
        </authorList>
    </citation>
    <scope>NUCLEOTIDE SEQUENCE [LARGE SCALE GENOMIC DNA]</scope>
</reference>
<dbReference type="InterPro" id="IPR010730">
    <property type="entry name" value="HET"/>
</dbReference>
<dbReference type="Proteomes" id="UP001642405">
    <property type="component" value="Unassembled WGS sequence"/>
</dbReference>
<dbReference type="PANTHER" id="PTHR33112">
    <property type="entry name" value="DOMAIN PROTEIN, PUTATIVE-RELATED"/>
    <property type="match status" value="1"/>
</dbReference>